<evidence type="ECO:0000313" key="1">
    <source>
        <dbReference type="EMBL" id="MDT9002256.1"/>
    </source>
</evidence>
<evidence type="ECO:0000313" key="2">
    <source>
        <dbReference type="Proteomes" id="UP001246372"/>
    </source>
</evidence>
<keyword evidence="2" id="KW-1185">Reference proteome</keyword>
<name>A0ABU3PI63_9BURK</name>
<proteinExistence type="predicted"/>
<gene>
    <name evidence="1" type="ORF">RQP53_23450</name>
</gene>
<dbReference type="Proteomes" id="UP001246372">
    <property type="component" value="Unassembled WGS sequence"/>
</dbReference>
<reference evidence="1" key="1">
    <citation type="submission" date="2023-09" db="EMBL/GenBank/DDBJ databases">
        <title>Paucibacter sp. APW11 Genome sequencing and assembly.</title>
        <authorList>
            <person name="Kim I."/>
        </authorList>
    </citation>
    <scope>NUCLEOTIDE SEQUENCE</scope>
    <source>
        <strain evidence="1">APW11</strain>
    </source>
</reference>
<sequence>MEIQIPATEFELVVAMGDLVLWSDASDGPMGHHPQFQAVLDALGARIELTPLVKAYFEDTARAGRGDVHVFELGNDSSAVLAIDAYSEPEDQLDLISLYIRCKRAESGAISELVWKFFNSCSVQAHASQQSICKRLGDAIDPAKFPRSVGSRGFMQSQIRHRVA</sequence>
<dbReference type="EMBL" id="JAVXZY010000014">
    <property type="protein sequence ID" value="MDT9002256.1"/>
    <property type="molecule type" value="Genomic_DNA"/>
</dbReference>
<protein>
    <submittedName>
        <fullName evidence="1">Uncharacterized protein</fullName>
    </submittedName>
</protein>
<dbReference type="RefSeq" id="WP_315653154.1">
    <property type="nucleotide sequence ID" value="NZ_JAVXZY010000014.1"/>
</dbReference>
<organism evidence="1 2">
    <name type="scientific">Roseateles aquae</name>
    <dbReference type="NCBI Taxonomy" id="3077235"/>
    <lineage>
        <taxon>Bacteria</taxon>
        <taxon>Pseudomonadati</taxon>
        <taxon>Pseudomonadota</taxon>
        <taxon>Betaproteobacteria</taxon>
        <taxon>Burkholderiales</taxon>
        <taxon>Sphaerotilaceae</taxon>
        <taxon>Roseateles</taxon>
    </lineage>
</organism>
<comment type="caution">
    <text evidence="1">The sequence shown here is derived from an EMBL/GenBank/DDBJ whole genome shotgun (WGS) entry which is preliminary data.</text>
</comment>
<accession>A0ABU3PI63</accession>